<name>A0A9X2B659_9GAMM</name>
<feature type="chain" id="PRO_5040729335" evidence="1">
    <location>
        <begin position="18"/>
        <end position="539"/>
    </location>
</feature>
<dbReference type="RefSeq" id="WP_241571058.1">
    <property type="nucleotide sequence ID" value="NZ_JAKUML010000007.1"/>
</dbReference>
<dbReference type="PROSITE" id="PS51257">
    <property type="entry name" value="PROKAR_LIPOPROTEIN"/>
    <property type="match status" value="1"/>
</dbReference>
<evidence type="ECO:0000256" key="1">
    <source>
        <dbReference type="SAM" id="SignalP"/>
    </source>
</evidence>
<reference evidence="2" key="1">
    <citation type="submission" date="2022-02" db="EMBL/GenBank/DDBJ databases">
        <title>Acinetobacter A3.8 sp. nov., isolated from Sediment (Zhairuo Island).</title>
        <authorList>
            <person name="Zheng K."/>
        </authorList>
    </citation>
    <scope>NUCLEOTIDE SEQUENCE</scope>
    <source>
        <strain evidence="2">A3.8</strain>
    </source>
</reference>
<dbReference type="EMBL" id="JAKUML010000007">
    <property type="protein sequence ID" value="MCJ8146363.1"/>
    <property type="molecule type" value="Genomic_DNA"/>
</dbReference>
<organism evidence="2 3">
    <name type="scientific">Acinetobacter sedimenti</name>
    <dbReference type="NCBI Taxonomy" id="2919922"/>
    <lineage>
        <taxon>Bacteria</taxon>
        <taxon>Pseudomonadati</taxon>
        <taxon>Pseudomonadota</taxon>
        <taxon>Gammaproteobacteria</taxon>
        <taxon>Moraxellales</taxon>
        <taxon>Moraxellaceae</taxon>
        <taxon>Acinetobacter</taxon>
    </lineage>
</organism>
<gene>
    <name evidence="2" type="ORF">MKI79_05535</name>
</gene>
<feature type="signal peptide" evidence="1">
    <location>
        <begin position="1"/>
        <end position="17"/>
    </location>
</feature>
<proteinExistence type="predicted"/>
<comment type="caution">
    <text evidence="2">The sequence shown here is derived from an EMBL/GenBank/DDBJ whole genome shotgun (WGS) entry which is preliminary data.</text>
</comment>
<evidence type="ECO:0000313" key="2">
    <source>
        <dbReference type="EMBL" id="MCJ8146363.1"/>
    </source>
</evidence>
<accession>A0A9X2B659</accession>
<dbReference type="AlphaFoldDB" id="A0A9X2B659"/>
<protein>
    <submittedName>
        <fullName evidence="2">Uncharacterized protein</fullName>
    </submittedName>
</protein>
<keyword evidence="3" id="KW-1185">Reference proteome</keyword>
<dbReference type="Proteomes" id="UP001139701">
    <property type="component" value="Unassembled WGS sequence"/>
</dbReference>
<sequence length="539" mass="56841">MKATKIILASSVLALMAGCGGSGDSKTQRTVERPTTSAISELKQTYKYQLVFVDATGTTLEPIDDELTVTFAGTATDVVDSTGASLAGKTVAVTDGMLSIAANLSDSNYFTVVAGNRSKGWQETGIQLSKTNSKAGSQTVLVKLLNTGDAATINANTNLGLAMVTETANLGAGYTKSTTAKTVNNESIGTATISIPAGTKVYDENGAELSANGVNVSIVKFGNNESRALSAFPGGFAPTVVDSTGASRNDGAFITGGFAQFNLTAANGTPIKKFSGNIELSIDLPKDSKNPATGAALAVGDTYPVWSFDETTGNWKFEANGTISAKANGDWTVTFTTNHLSYWNLDYYYNTCTATLNLNRTAQDNRPLNFEIIGENGLRFFRSYSAVRDSSQTIFNYPRNTKVNVKVLSGNTVVGETTAPVDLCAGASVPVAAPSNVVSGITVNVTESCPSGSNKRPVPAYIDLVRSDWSDWLFEYGTSGNFTGLEQGSQYNLWVYNTRNWSFQSQVITVGATSQTIDINYPNLQCESVVITGASGASN</sequence>
<keyword evidence="1" id="KW-0732">Signal</keyword>
<evidence type="ECO:0000313" key="3">
    <source>
        <dbReference type="Proteomes" id="UP001139701"/>
    </source>
</evidence>